<sequence>MRRHSKPTTPQTEKTYKHSRTCQKACSKALND</sequence>
<dbReference type="EMBL" id="BK015870">
    <property type="protein sequence ID" value="DAD70729.1"/>
    <property type="molecule type" value="Genomic_DNA"/>
</dbReference>
<proteinExistence type="predicted"/>
<reference evidence="2" key="1">
    <citation type="journal article" date="2021" name="Proc. Natl. Acad. Sci. U.S.A.">
        <title>A Catalog of Tens of Thousands of Viruses from Human Metagenomes Reveals Hidden Associations with Chronic Diseases.</title>
        <authorList>
            <person name="Tisza M.J."/>
            <person name="Buck C.B."/>
        </authorList>
    </citation>
    <scope>NUCLEOTIDE SEQUENCE</scope>
    <source>
        <strain evidence="2">CtKcB20</strain>
    </source>
</reference>
<feature type="region of interest" description="Disordered" evidence="1">
    <location>
        <begin position="1"/>
        <end position="32"/>
    </location>
</feature>
<name>A0A8S5LLA2_9CAUD</name>
<evidence type="ECO:0000256" key="1">
    <source>
        <dbReference type="SAM" id="MobiDB-lite"/>
    </source>
</evidence>
<organism evidence="2">
    <name type="scientific">Siphoviridae sp. ctKcB20</name>
    <dbReference type="NCBI Taxonomy" id="2827568"/>
    <lineage>
        <taxon>Viruses</taxon>
        <taxon>Duplodnaviria</taxon>
        <taxon>Heunggongvirae</taxon>
        <taxon>Uroviricota</taxon>
        <taxon>Caudoviricetes</taxon>
    </lineage>
</organism>
<protein>
    <submittedName>
        <fullName evidence="2">Uncharacterized protein</fullName>
    </submittedName>
</protein>
<accession>A0A8S5LLA2</accession>
<evidence type="ECO:0000313" key="2">
    <source>
        <dbReference type="EMBL" id="DAD70729.1"/>
    </source>
</evidence>